<evidence type="ECO:0000313" key="2">
    <source>
        <dbReference type="Proteomes" id="UP000266861"/>
    </source>
</evidence>
<dbReference type="EMBL" id="PQFF01000566">
    <property type="protein sequence ID" value="RHZ44716.1"/>
    <property type="molecule type" value="Genomic_DNA"/>
</dbReference>
<proteinExistence type="predicted"/>
<protein>
    <submittedName>
        <fullName evidence="1">Uncharacterized protein</fullName>
    </submittedName>
</protein>
<gene>
    <name evidence="1" type="ORF">Glove_712g5</name>
</gene>
<keyword evidence="2" id="KW-1185">Reference proteome</keyword>
<comment type="caution">
    <text evidence="1">The sequence shown here is derived from an EMBL/GenBank/DDBJ whole genome shotgun (WGS) entry which is preliminary data.</text>
</comment>
<dbReference type="OrthoDB" id="2423641at2759"/>
<accession>A0A397G5T0</accession>
<name>A0A397G5T0_9GLOM</name>
<evidence type="ECO:0000313" key="1">
    <source>
        <dbReference type="EMBL" id="RHZ44716.1"/>
    </source>
</evidence>
<dbReference type="AlphaFoldDB" id="A0A397G5T0"/>
<organism evidence="1 2">
    <name type="scientific">Diversispora epigaea</name>
    <dbReference type="NCBI Taxonomy" id="1348612"/>
    <lineage>
        <taxon>Eukaryota</taxon>
        <taxon>Fungi</taxon>
        <taxon>Fungi incertae sedis</taxon>
        <taxon>Mucoromycota</taxon>
        <taxon>Glomeromycotina</taxon>
        <taxon>Glomeromycetes</taxon>
        <taxon>Diversisporales</taxon>
        <taxon>Diversisporaceae</taxon>
        <taxon>Diversispora</taxon>
    </lineage>
</organism>
<dbReference type="Proteomes" id="UP000266861">
    <property type="component" value="Unassembled WGS sequence"/>
</dbReference>
<reference evidence="1 2" key="1">
    <citation type="submission" date="2018-08" db="EMBL/GenBank/DDBJ databases">
        <title>Genome and evolution of the arbuscular mycorrhizal fungus Diversispora epigaea (formerly Glomus versiforme) and its bacterial endosymbionts.</title>
        <authorList>
            <person name="Sun X."/>
            <person name="Fei Z."/>
            <person name="Harrison M."/>
        </authorList>
    </citation>
    <scope>NUCLEOTIDE SEQUENCE [LARGE SCALE GENOMIC DNA]</scope>
    <source>
        <strain evidence="1 2">IT104</strain>
    </source>
</reference>
<sequence>MTELAQGRFQYREDLGGLCSICCQYGYDVFEDLVELILAQIKDLKYQSILIDKVEKVRRYMKRDYENEILIDANGQVNHDSCISHCLAYAFGICENSHTSNCEKCNELWILFEQLQSNLDKSHSEMLDEARNKLYYYLSHQTRKVYLNSQFSVSLRELDEDGALIVVDYKMRVLPKSARETKDEFFGKRGWTLHTVLVYTKKENNILDICAFDHWSNDTRQDAWFTALSLHSAIITLEKKPKWISIISDNGGHYHNSELMVILSYWHEWYDIEVKKWIFLEPGEAKTTIDSHHAQIAHAIRHFVRLGNDLTSGEKIETAIEHFRGTSVAHLEPNRNTGNQVKTLTGISKWYFWQWPCKGTYSGYIQARPLPNVGEWINFSPAQINCLVKQKIDKPEPACTSHSIPKAS</sequence>